<dbReference type="PANTHER" id="PTHR46401:SF2">
    <property type="entry name" value="GLYCOSYLTRANSFERASE WBBK-RELATED"/>
    <property type="match status" value="1"/>
</dbReference>
<dbReference type="EMBL" id="JAGFBV010000007">
    <property type="protein sequence ID" value="MBP4137629.1"/>
    <property type="molecule type" value="Genomic_DNA"/>
</dbReference>
<dbReference type="GO" id="GO:0016757">
    <property type="term" value="F:glycosyltransferase activity"/>
    <property type="evidence" value="ECO:0007669"/>
    <property type="project" value="TreeGrafter"/>
</dbReference>
<keyword evidence="3" id="KW-1185">Reference proteome</keyword>
<evidence type="ECO:0000313" key="3">
    <source>
        <dbReference type="Proteomes" id="UP000675047"/>
    </source>
</evidence>
<organism evidence="2 3">
    <name type="scientific">Flavobacterium geliluteum</name>
    <dbReference type="NCBI Taxonomy" id="2816120"/>
    <lineage>
        <taxon>Bacteria</taxon>
        <taxon>Pseudomonadati</taxon>
        <taxon>Bacteroidota</taxon>
        <taxon>Flavobacteriia</taxon>
        <taxon>Flavobacteriales</taxon>
        <taxon>Flavobacteriaceae</taxon>
        <taxon>Flavobacterium</taxon>
    </lineage>
</organism>
<dbReference type="AlphaFoldDB" id="A0A940X6I3"/>
<evidence type="ECO:0000256" key="1">
    <source>
        <dbReference type="ARBA" id="ARBA00022679"/>
    </source>
</evidence>
<comment type="caution">
    <text evidence="2">The sequence shown here is derived from an EMBL/GenBank/DDBJ whole genome shotgun (WGS) entry which is preliminary data.</text>
</comment>
<dbReference type="RefSeq" id="WP_210665663.1">
    <property type="nucleotide sequence ID" value="NZ_JAGFBV010000007.1"/>
</dbReference>
<protein>
    <submittedName>
        <fullName evidence="2">Glycosyltransferase family 4 protein</fullName>
    </submittedName>
</protein>
<accession>A0A940X6I3</accession>
<gene>
    <name evidence="2" type="ORF">J3495_05975</name>
</gene>
<dbReference type="Proteomes" id="UP000675047">
    <property type="component" value="Unassembled WGS sequence"/>
</dbReference>
<name>A0A940X6I3_9FLAO</name>
<dbReference type="SUPFAM" id="SSF53756">
    <property type="entry name" value="UDP-Glycosyltransferase/glycogen phosphorylase"/>
    <property type="match status" value="1"/>
</dbReference>
<dbReference type="CDD" id="cd03801">
    <property type="entry name" value="GT4_PimA-like"/>
    <property type="match status" value="1"/>
</dbReference>
<dbReference type="PANTHER" id="PTHR46401">
    <property type="entry name" value="GLYCOSYLTRANSFERASE WBBK-RELATED"/>
    <property type="match status" value="1"/>
</dbReference>
<dbReference type="Pfam" id="PF13692">
    <property type="entry name" value="Glyco_trans_1_4"/>
    <property type="match status" value="1"/>
</dbReference>
<proteinExistence type="predicted"/>
<dbReference type="Gene3D" id="3.40.50.2000">
    <property type="entry name" value="Glycogen Phosphorylase B"/>
    <property type="match status" value="2"/>
</dbReference>
<reference evidence="2 3" key="1">
    <citation type="submission" date="2021-03" db="EMBL/GenBank/DDBJ databases">
        <title>Flavobacterium Flabelliformis Sp. Nov. And Flavobacterium Geliluteum Sp. Nov., Two Novel Multidrug Resistant Psychrophilic Species Isolated From Antarctica.</title>
        <authorList>
            <person name="Kralova S."/>
            <person name="Busse H.J."/>
            <person name="Bezdicek M."/>
            <person name="Nykrynova M."/>
            <person name="Kroupova E."/>
            <person name="Krsek D."/>
            <person name="Sedlacek I."/>
        </authorList>
    </citation>
    <scope>NUCLEOTIDE SEQUENCE [LARGE SCALE GENOMIC DNA]</scope>
    <source>
        <strain evidence="2 3">P7388</strain>
    </source>
</reference>
<sequence length="404" mass="47046">MYKSLKLYFRLILLTRRLKKEKKYSSFTSNLKFDSYVLIVDTKVPEYNKDSGSRRLTEIIKLLITNKVGVFLLADFKELKFRTEYVQYFKDLGVVVYEPSLDASGKLITKNKFIELILPNVNFAWLHRPEIFEKYYPIVNKNKPLIKIFFDMVDFHYLRFKREAELTGDTEIMKIANKYLNLELDNCQKADKIIVISDFEKQNLKGYYSDEDKMIAIGNIHQFIKNDASKCFQDRKDLLFIGGFEHKPNVDAVHYLHNEIMPLLWNTDPEIAINIIGSNVSKEILALHSEKFKILGYVEDVSAYFLESRVFVAPLRYGAGIKGKIGQSLEFGLPLVTTKIGAEGFDFKENTNWIVADKKEEIVKNILEIYKDETLWNKISSDSEMVIEPFSNNTIEKKIISLVR</sequence>
<keyword evidence="1" id="KW-0808">Transferase</keyword>
<evidence type="ECO:0000313" key="2">
    <source>
        <dbReference type="EMBL" id="MBP4137629.1"/>
    </source>
</evidence>
<dbReference type="GO" id="GO:0009103">
    <property type="term" value="P:lipopolysaccharide biosynthetic process"/>
    <property type="evidence" value="ECO:0007669"/>
    <property type="project" value="TreeGrafter"/>
</dbReference>